<comment type="caution">
    <text evidence="1">The sequence shown here is derived from an EMBL/GenBank/DDBJ whole genome shotgun (WGS) entry which is preliminary data.</text>
</comment>
<sequence length="56" mass="6401">MTLTFDQWMQVVDVMLMRLTSHSSDGLPDWDYRKAYDARMQPVPAARAAAEAATHF</sequence>
<protein>
    <submittedName>
        <fullName evidence="1">Uncharacterized protein</fullName>
    </submittedName>
</protein>
<gene>
    <name evidence="1" type="ORF">LCGC14_0876920</name>
</gene>
<organism evidence="1">
    <name type="scientific">marine sediment metagenome</name>
    <dbReference type="NCBI Taxonomy" id="412755"/>
    <lineage>
        <taxon>unclassified sequences</taxon>
        <taxon>metagenomes</taxon>
        <taxon>ecological metagenomes</taxon>
    </lineage>
</organism>
<proteinExistence type="predicted"/>
<accession>A0A0F9P7X9</accession>
<reference evidence="1" key="1">
    <citation type="journal article" date="2015" name="Nature">
        <title>Complex archaea that bridge the gap between prokaryotes and eukaryotes.</title>
        <authorList>
            <person name="Spang A."/>
            <person name="Saw J.H."/>
            <person name="Jorgensen S.L."/>
            <person name="Zaremba-Niedzwiedzka K."/>
            <person name="Martijn J."/>
            <person name="Lind A.E."/>
            <person name="van Eijk R."/>
            <person name="Schleper C."/>
            <person name="Guy L."/>
            <person name="Ettema T.J."/>
        </authorList>
    </citation>
    <scope>NUCLEOTIDE SEQUENCE</scope>
</reference>
<dbReference type="AlphaFoldDB" id="A0A0F9P7X9"/>
<evidence type="ECO:0000313" key="1">
    <source>
        <dbReference type="EMBL" id="KKN26204.1"/>
    </source>
</evidence>
<name>A0A0F9P7X9_9ZZZZ</name>
<dbReference type="EMBL" id="LAZR01002738">
    <property type="protein sequence ID" value="KKN26204.1"/>
    <property type="molecule type" value="Genomic_DNA"/>
</dbReference>